<evidence type="ECO:0000256" key="4">
    <source>
        <dbReference type="ARBA" id="ARBA00023040"/>
    </source>
</evidence>
<keyword evidence="7 8" id="KW-0807">Transducer</keyword>
<evidence type="ECO:0000313" key="12">
    <source>
        <dbReference type="Proteomes" id="UP000516260"/>
    </source>
</evidence>
<keyword evidence="3 9" id="KW-1133">Transmembrane helix</keyword>
<name>A0A4Z2CJM5_9TELE</name>
<evidence type="ECO:0000256" key="5">
    <source>
        <dbReference type="ARBA" id="ARBA00023136"/>
    </source>
</evidence>
<keyword evidence="2 8" id="KW-0812">Transmembrane</keyword>
<gene>
    <name evidence="11" type="ORF">fugu_001444</name>
</gene>
<organism evidence="11 12">
    <name type="scientific">Takifugu bimaculatus</name>
    <dbReference type="NCBI Taxonomy" id="433685"/>
    <lineage>
        <taxon>Eukaryota</taxon>
        <taxon>Metazoa</taxon>
        <taxon>Chordata</taxon>
        <taxon>Craniata</taxon>
        <taxon>Vertebrata</taxon>
        <taxon>Euteleostomi</taxon>
        <taxon>Actinopterygii</taxon>
        <taxon>Neopterygii</taxon>
        <taxon>Teleostei</taxon>
        <taxon>Neoteleostei</taxon>
        <taxon>Acanthomorphata</taxon>
        <taxon>Eupercaria</taxon>
        <taxon>Tetraodontiformes</taxon>
        <taxon>Tetradontoidea</taxon>
        <taxon>Tetraodontidae</taxon>
        <taxon>Takifugu</taxon>
    </lineage>
</organism>
<comment type="caution">
    <text evidence="11">The sequence shown here is derived from an EMBL/GenBank/DDBJ whole genome shotgun (WGS) entry which is preliminary data.</text>
</comment>
<dbReference type="GO" id="GO:0008142">
    <property type="term" value="F:oxysterol binding"/>
    <property type="evidence" value="ECO:0007669"/>
    <property type="project" value="InterPro"/>
</dbReference>
<dbReference type="PRINTS" id="PR00237">
    <property type="entry name" value="GPCRRHODOPSN"/>
</dbReference>
<keyword evidence="4 8" id="KW-0297">G-protein coupled receptor</keyword>
<sequence length="332" mass="37248">MEAENVTPSSAHNQTACDVFVYQGVAVVLFPIFYAAVFLISLCGNSLVLYVMCQRKQKSNSTSIYLLNLALSDALFTLALPARITYYIRHFDWPFGDLLCRLTMLLFFANTYAGIGFMTCISLDRYLAMVHPHQLQCLRSVKVVRRVCCLVWALVCLQHALRAPAKANLHGVLQLRGVPLHSLPPAPGLLPVSFCCPLITIAVCYAKINLKLHTAAKQNSITGRLRRNHRANTIILLVLFTFLVCFSPYHLNVMQFMSRKIQHQPVCEELRAFKVSLQITVSLMNLNCCLDPLLYFFAIKTYKRRVLSLLKDSVCSSSASSKMTAENSSSNT</sequence>
<protein>
    <recommendedName>
        <fullName evidence="10">G-protein coupled receptors family 1 profile domain-containing protein</fullName>
    </recommendedName>
</protein>
<evidence type="ECO:0000256" key="2">
    <source>
        <dbReference type="ARBA" id="ARBA00022692"/>
    </source>
</evidence>
<evidence type="ECO:0000256" key="9">
    <source>
        <dbReference type="SAM" id="Phobius"/>
    </source>
</evidence>
<dbReference type="PANTHER" id="PTHR24237:SF38">
    <property type="entry name" value="G-PROTEIN COUPLED RECEPTORS FAMILY 1 PROFILE DOMAIN-CONTAINING PROTEIN"/>
    <property type="match status" value="1"/>
</dbReference>
<dbReference type="GO" id="GO:0004930">
    <property type="term" value="F:G protein-coupled receptor activity"/>
    <property type="evidence" value="ECO:0007669"/>
    <property type="project" value="UniProtKB-KW"/>
</dbReference>
<dbReference type="GO" id="GO:0016020">
    <property type="term" value="C:membrane"/>
    <property type="evidence" value="ECO:0007669"/>
    <property type="project" value="UniProtKB-SubCell"/>
</dbReference>
<dbReference type="AlphaFoldDB" id="A0A4Z2CJM5"/>
<dbReference type="PRINTS" id="PR01157">
    <property type="entry name" value="P2YPURNOCPTR"/>
</dbReference>
<feature type="domain" description="G-protein coupled receptors family 1 profile" evidence="10">
    <location>
        <begin position="44"/>
        <end position="295"/>
    </location>
</feature>
<feature type="transmembrane region" description="Helical" evidence="9">
    <location>
        <begin position="189"/>
        <end position="210"/>
    </location>
</feature>
<feature type="transmembrane region" description="Helical" evidence="9">
    <location>
        <begin position="143"/>
        <end position="161"/>
    </location>
</feature>
<keyword evidence="12" id="KW-1185">Reference proteome</keyword>
<keyword evidence="5 9" id="KW-0472">Membrane</keyword>
<keyword evidence="6 8" id="KW-0675">Receptor</keyword>
<proteinExistence type="inferred from homology"/>
<dbReference type="PROSITE" id="PS00237">
    <property type="entry name" value="G_PROTEIN_RECEP_F1_1"/>
    <property type="match status" value="1"/>
</dbReference>
<evidence type="ECO:0000256" key="8">
    <source>
        <dbReference type="RuleBase" id="RU000688"/>
    </source>
</evidence>
<evidence type="ECO:0000256" key="1">
    <source>
        <dbReference type="ARBA" id="ARBA00004141"/>
    </source>
</evidence>
<dbReference type="InterPro" id="IPR000276">
    <property type="entry name" value="GPCR_Rhodpsn"/>
</dbReference>
<dbReference type="PANTHER" id="PTHR24237">
    <property type="entry name" value="G-PROTEIN COUPLED RECEPTOR"/>
    <property type="match status" value="1"/>
</dbReference>
<dbReference type="Pfam" id="PF00001">
    <property type="entry name" value="7tm_1"/>
    <property type="match status" value="2"/>
</dbReference>
<feature type="transmembrane region" description="Helical" evidence="9">
    <location>
        <begin position="279"/>
        <end position="298"/>
    </location>
</feature>
<dbReference type="PROSITE" id="PS50262">
    <property type="entry name" value="G_PROTEIN_RECEP_F1_2"/>
    <property type="match status" value="1"/>
</dbReference>
<comment type="subcellular location">
    <subcellularLocation>
        <location evidence="1">Membrane</location>
        <topology evidence="1">Multi-pass membrane protein</topology>
    </subcellularLocation>
</comment>
<evidence type="ECO:0000313" key="11">
    <source>
        <dbReference type="EMBL" id="TNN04415.1"/>
    </source>
</evidence>
<feature type="transmembrane region" description="Helical" evidence="9">
    <location>
        <begin position="20"/>
        <end position="53"/>
    </location>
</feature>
<dbReference type="InterPro" id="IPR047160">
    <property type="entry name" value="GP183-like"/>
</dbReference>
<reference evidence="11 12" key="1">
    <citation type="submission" date="2019-04" db="EMBL/GenBank/DDBJ databases">
        <title>The sequence and de novo assembly of Takifugu bimaculatus genome using PacBio and Hi-C technologies.</title>
        <authorList>
            <person name="Xu P."/>
            <person name="Liu B."/>
            <person name="Zhou Z."/>
        </authorList>
    </citation>
    <scope>NUCLEOTIDE SEQUENCE [LARGE SCALE GENOMIC DNA]</scope>
    <source>
        <strain evidence="11">TB-2018</strain>
        <tissue evidence="11">Muscle</tissue>
    </source>
</reference>
<dbReference type="Proteomes" id="UP000516260">
    <property type="component" value="Chromosome 1"/>
</dbReference>
<evidence type="ECO:0000256" key="6">
    <source>
        <dbReference type="ARBA" id="ARBA00023170"/>
    </source>
</evidence>
<feature type="transmembrane region" description="Helical" evidence="9">
    <location>
        <begin position="231"/>
        <end position="251"/>
    </location>
</feature>
<comment type="similarity">
    <text evidence="8">Belongs to the G-protein coupled receptor 1 family.</text>
</comment>
<dbReference type="SUPFAM" id="SSF81321">
    <property type="entry name" value="Family A G protein-coupled receptor-like"/>
    <property type="match status" value="1"/>
</dbReference>
<feature type="transmembrane region" description="Helical" evidence="9">
    <location>
        <begin position="104"/>
        <end position="123"/>
    </location>
</feature>
<feature type="transmembrane region" description="Helical" evidence="9">
    <location>
        <begin position="65"/>
        <end position="84"/>
    </location>
</feature>
<dbReference type="EMBL" id="SWLE01000001">
    <property type="protein sequence ID" value="TNN04415.1"/>
    <property type="molecule type" value="Genomic_DNA"/>
</dbReference>
<dbReference type="InterPro" id="IPR017452">
    <property type="entry name" value="GPCR_Rhodpsn_7TM"/>
</dbReference>
<evidence type="ECO:0000256" key="7">
    <source>
        <dbReference type="ARBA" id="ARBA00023224"/>
    </source>
</evidence>
<dbReference type="Gene3D" id="1.20.1070.10">
    <property type="entry name" value="Rhodopsin 7-helix transmembrane proteins"/>
    <property type="match status" value="2"/>
</dbReference>
<accession>A0A4Z2CJM5</accession>
<evidence type="ECO:0000259" key="10">
    <source>
        <dbReference type="PROSITE" id="PS50262"/>
    </source>
</evidence>
<evidence type="ECO:0000256" key="3">
    <source>
        <dbReference type="ARBA" id="ARBA00022989"/>
    </source>
</evidence>